<dbReference type="PROSITE" id="PS00211">
    <property type="entry name" value="ABC_TRANSPORTER_1"/>
    <property type="match status" value="1"/>
</dbReference>
<feature type="domain" description="ABC transmembrane type-1" evidence="10">
    <location>
        <begin position="21"/>
        <end position="304"/>
    </location>
</feature>
<sequence>MFDILIKLKWYFKKHKLKYGVILVLLLMQNVLDTLPPLFLGRVIDQISSGSMTQELMWESVGLLLSIILISYLFNYTWGYLLFGGAYDIESIIRTRLMGKFLLLSPSFYERNKTGDLMAKATNDLRSVNVALGFGVLTLLDSTVFLLTIVIVMGVTISWPLTFLAMLPLPLLAVIEAKIGKRINETHSESQKSFGAMNDSVLEVVEGVRLTRSFVQEDAENKRFRKMTGDYLDKFMKVERLDALFRPLTIIITTASFVTAFAFGSVLVNRGQITTGDIVAFNIYLNMLVWPMFAIGMLFNIMQRGNASYNRIIDVLDVVDDVGDDAVEKIENTSMNFSDVTFRYPTGDRESLQDINIELKAGETLGVVGRTASGKSTLIKQLLKFYPSGSGQLIIDGVKVSELSKSELREKIGYVSQENILFSRTVKENILFGRPDATEEEMFEAIRLSAFDQDLKNMPQGLETLVGEKGVALSGGQKQRISIARSLIKNPDILILDDALSAVDAKTEKRIIESIQKSRADKTTIIVTHRLSAVQHADLIIVMDDGEIIEIGDHKTLSSKEGWYSTQHSYYQTGGGPDDRV</sequence>
<dbReference type="PANTHER" id="PTHR43394:SF1">
    <property type="entry name" value="ATP-BINDING CASSETTE SUB-FAMILY B MEMBER 10, MITOCHONDRIAL"/>
    <property type="match status" value="1"/>
</dbReference>
<dbReference type="Pfam" id="PF00664">
    <property type="entry name" value="ABC_membrane"/>
    <property type="match status" value="1"/>
</dbReference>
<evidence type="ECO:0000256" key="5">
    <source>
        <dbReference type="ARBA" id="ARBA00022989"/>
    </source>
</evidence>
<dbReference type="InterPro" id="IPR017871">
    <property type="entry name" value="ABC_transporter-like_CS"/>
</dbReference>
<comment type="subcellular location">
    <subcellularLocation>
        <location evidence="1">Cell membrane</location>
        <topology evidence="1">Multi-pass membrane protein</topology>
    </subcellularLocation>
</comment>
<dbReference type="PANTHER" id="PTHR43394">
    <property type="entry name" value="ATP-DEPENDENT PERMEASE MDL1, MITOCHONDRIAL"/>
    <property type="match status" value="1"/>
</dbReference>
<dbReference type="SUPFAM" id="SSF90123">
    <property type="entry name" value="ABC transporter transmembrane region"/>
    <property type="match status" value="1"/>
</dbReference>
<dbReference type="InterPro" id="IPR036640">
    <property type="entry name" value="ABC1_TM_sf"/>
</dbReference>
<keyword evidence="5 8" id="KW-1133">Transmembrane helix</keyword>
<keyword evidence="12" id="KW-1185">Reference proteome</keyword>
<dbReference type="GO" id="GO:0005524">
    <property type="term" value="F:ATP binding"/>
    <property type="evidence" value="ECO:0007669"/>
    <property type="project" value="UniProtKB-KW"/>
</dbReference>
<evidence type="ECO:0000256" key="8">
    <source>
        <dbReference type="SAM" id="Phobius"/>
    </source>
</evidence>
<dbReference type="InterPro" id="IPR003439">
    <property type="entry name" value="ABC_transporter-like_ATP-bd"/>
</dbReference>
<dbReference type="RefSeq" id="WP_377771742.1">
    <property type="nucleotide sequence ID" value="NZ_JBHUOQ010000001.1"/>
</dbReference>
<protein>
    <submittedName>
        <fullName evidence="11">ABC transporter ATP-binding protein</fullName>
    </submittedName>
</protein>
<dbReference type="SUPFAM" id="SSF52540">
    <property type="entry name" value="P-loop containing nucleoside triphosphate hydrolases"/>
    <property type="match status" value="1"/>
</dbReference>
<keyword evidence="6 8" id="KW-0472">Membrane</keyword>
<organism evidence="11 12">
    <name type="scientific">Corticicoccus populi</name>
    <dbReference type="NCBI Taxonomy" id="1812821"/>
    <lineage>
        <taxon>Bacteria</taxon>
        <taxon>Bacillati</taxon>
        <taxon>Bacillota</taxon>
        <taxon>Bacilli</taxon>
        <taxon>Bacillales</taxon>
        <taxon>Staphylococcaceae</taxon>
        <taxon>Corticicoccus</taxon>
    </lineage>
</organism>
<reference evidence="12" key="1">
    <citation type="journal article" date="2019" name="Int. J. Syst. Evol. Microbiol.">
        <title>The Global Catalogue of Microorganisms (GCM) 10K type strain sequencing project: providing services to taxonomists for standard genome sequencing and annotation.</title>
        <authorList>
            <consortium name="The Broad Institute Genomics Platform"/>
            <consortium name="The Broad Institute Genome Sequencing Center for Infectious Disease"/>
            <person name="Wu L."/>
            <person name="Ma J."/>
        </authorList>
    </citation>
    <scope>NUCLEOTIDE SEQUENCE [LARGE SCALE GENOMIC DNA]</scope>
    <source>
        <strain evidence="12">KCTC 33575</strain>
    </source>
</reference>
<dbReference type="EMBL" id="JBHUOQ010000001">
    <property type="protein sequence ID" value="MFD2829602.1"/>
    <property type="molecule type" value="Genomic_DNA"/>
</dbReference>
<feature type="transmembrane region" description="Helical" evidence="8">
    <location>
        <begin position="128"/>
        <end position="151"/>
    </location>
</feature>
<dbReference type="Gene3D" id="3.40.50.300">
    <property type="entry name" value="P-loop containing nucleotide triphosphate hydrolases"/>
    <property type="match status" value="1"/>
</dbReference>
<dbReference type="CDD" id="cd18541">
    <property type="entry name" value="ABC_6TM_TmrB_like"/>
    <property type="match status" value="1"/>
</dbReference>
<evidence type="ECO:0000313" key="11">
    <source>
        <dbReference type="EMBL" id="MFD2829602.1"/>
    </source>
</evidence>
<dbReference type="PROSITE" id="PS50893">
    <property type="entry name" value="ABC_TRANSPORTER_2"/>
    <property type="match status" value="1"/>
</dbReference>
<dbReference type="Pfam" id="PF00005">
    <property type="entry name" value="ABC_tran"/>
    <property type="match status" value="1"/>
</dbReference>
<dbReference type="InterPro" id="IPR003593">
    <property type="entry name" value="AAA+_ATPase"/>
</dbReference>
<keyword evidence="4 11" id="KW-0067">ATP-binding</keyword>
<proteinExistence type="predicted"/>
<feature type="transmembrane region" description="Helical" evidence="8">
    <location>
        <begin position="21"/>
        <end position="40"/>
    </location>
</feature>
<evidence type="ECO:0000313" key="12">
    <source>
        <dbReference type="Proteomes" id="UP001597519"/>
    </source>
</evidence>
<name>A0ABW5WSW8_9STAP</name>
<evidence type="ECO:0000259" key="9">
    <source>
        <dbReference type="PROSITE" id="PS50893"/>
    </source>
</evidence>
<feature type="transmembrane region" description="Helical" evidence="8">
    <location>
        <begin position="157"/>
        <end position="175"/>
    </location>
</feature>
<comment type="function">
    <text evidence="7">May be involved in multidrug export. Transmembrane domains (TMD) form a pore in the cell membrane and the ATP-binding domain (NBD) is responsible for energy generation.</text>
</comment>
<evidence type="ECO:0000256" key="2">
    <source>
        <dbReference type="ARBA" id="ARBA00022692"/>
    </source>
</evidence>
<dbReference type="Proteomes" id="UP001597519">
    <property type="component" value="Unassembled WGS sequence"/>
</dbReference>
<dbReference type="SMART" id="SM00382">
    <property type="entry name" value="AAA"/>
    <property type="match status" value="1"/>
</dbReference>
<evidence type="ECO:0000256" key="6">
    <source>
        <dbReference type="ARBA" id="ARBA00023136"/>
    </source>
</evidence>
<feature type="transmembrane region" description="Helical" evidence="8">
    <location>
        <begin position="60"/>
        <end position="83"/>
    </location>
</feature>
<evidence type="ECO:0000256" key="4">
    <source>
        <dbReference type="ARBA" id="ARBA00022840"/>
    </source>
</evidence>
<gene>
    <name evidence="11" type="ORF">ACFSX4_03920</name>
</gene>
<feature type="domain" description="ABC transporter" evidence="9">
    <location>
        <begin position="335"/>
        <end position="570"/>
    </location>
</feature>
<keyword evidence="3" id="KW-0547">Nucleotide-binding</keyword>
<keyword evidence="2 8" id="KW-0812">Transmembrane</keyword>
<comment type="caution">
    <text evidence="11">The sequence shown here is derived from an EMBL/GenBank/DDBJ whole genome shotgun (WGS) entry which is preliminary data.</text>
</comment>
<dbReference type="Gene3D" id="1.20.1560.10">
    <property type="entry name" value="ABC transporter type 1, transmembrane domain"/>
    <property type="match status" value="1"/>
</dbReference>
<accession>A0ABW5WSW8</accession>
<dbReference type="InterPro" id="IPR027417">
    <property type="entry name" value="P-loop_NTPase"/>
</dbReference>
<dbReference type="PROSITE" id="PS50929">
    <property type="entry name" value="ABC_TM1F"/>
    <property type="match status" value="1"/>
</dbReference>
<evidence type="ECO:0000256" key="1">
    <source>
        <dbReference type="ARBA" id="ARBA00004651"/>
    </source>
</evidence>
<evidence type="ECO:0000256" key="3">
    <source>
        <dbReference type="ARBA" id="ARBA00022741"/>
    </source>
</evidence>
<feature type="transmembrane region" description="Helical" evidence="8">
    <location>
        <begin position="283"/>
        <end position="302"/>
    </location>
</feature>
<evidence type="ECO:0000256" key="7">
    <source>
        <dbReference type="ARBA" id="ARBA00025074"/>
    </source>
</evidence>
<dbReference type="InterPro" id="IPR039421">
    <property type="entry name" value="Type_1_exporter"/>
</dbReference>
<feature type="transmembrane region" description="Helical" evidence="8">
    <location>
        <begin position="244"/>
        <end position="263"/>
    </location>
</feature>
<dbReference type="InterPro" id="IPR011527">
    <property type="entry name" value="ABC1_TM_dom"/>
</dbReference>
<evidence type="ECO:0000259" key="10">
    <source>
        <dbReference type="PROSITE" id="PS50929"/>
    </source>
</evidence>